<dbReference type="KEGG" id="sami:SAMIE_1015450"/>
<proteinExistence type="predicted"/>
<dbReference type="Proteomes" id="UP000279959">
    <property type="component" value="Chromosome"/>
</dbReference>
<sequence>MAISMAVFGGDAFTQASMIRGLDRRPYIPNQLDSVIGFEPVRATTDTVYVISRKRYVSLIRTTLRGAPIEMAQPDDKDARPLRIPRLAKGDKLYAHELANINPLEDETETDRAAAEVAKKQDKLIGDTEATFEFQRLGALNGLVLDTDGSTLVNFWTEFGITQPSDIDLTLDDPNMTIGQLREKIATLIVMPIARASGAGNDPRFRVKALCGDAFWFALTGHPAVEKTYQNYAAAAELRGERLWEEFPLGGVTFVHYRGTDDGSTISIPTNKARFFPVGVPGMWQHVMGPMNESMPLLNQPGRRYYPFLEKDKSEKQQWVQPEIYSYPLFVNARPDLVLTGTI</sequence>
<gene>
    <name evidence="1" type="ORF">SAMIE_1015450</name>
</gene>
<dbReference type="AlphaFoldDB" id="A0A494W054"/>
<reference evidence="1 2" key="1">
    <citation type="submission" date="2018-05" db="EMBL/GenBank/DDBJ databases">
        <title>Complete Genome Sequence of the Nonylphenol-Degrading Bacterium Sphingobium amiense DSM 16289T.</title>
        <authorList>
            <person name="Ootsuka M."/>
            <person name="Nishizawa T."/>
            <person name="Ohta H."/>
        </authorList>
    </citation>
    <scope>NUCLEOTIDE SEQUENCE [LARGE SCALE GENOMIC DNA]</scope>
    <source>
        <strain evidence="1 2">DSM 16289</strain>
    </source>
</reference>
<evidence type="ECO:0000313" key="2">
    <source>
        <dbReference type="Proteomes" id="UP000279959"/>
    </source>
</evidence>
<name>A0A494W054_9SPHN</name>
<accession>A0A494W054</accession>
<dbReference type="RefSeq" id="WP_066700077.1">
    <property type="nucleotide sequence ID" value="NZ_AP018664.1"/>
</dbReference>
<dbReference type="Pfam" id="PF03864">
    <property type="entry name" value="Phage_cap_E"/>
    <property type="match status" value="1"/>
</dbReference>
<organism evidence="1 2">
    <name type="scientific">Sphingobium amiense</name>
    <dbReference type="NCBI Taxonomy" id="135719"/>
    <lineage>
        <taxon>Bacteria</taxon>
        <taxon>Pseudomonadati</taxon>
        <taxon>Pseudomonadota</taxon>
        <taxon>Alphaproteobacteria</taxon>
        <taxon>Sphingomonadales</taxon>
        <taxon>Sphingomonadaceae</taxon>
        <taxon>Sphingobium</taxon>
    </lineage>
</organism>
<dbReference type="InterPro" id="IPR005564">
    <property type="entry name" value="Major_capsid_GpE"/>
</dbReference>
<keyword evidence="2" id="KW-1185">Reference proteome</keyword>
<evidence type="ECO:0000313" key="1">
    <source>
        <dbReference type="EMBL" id="BBD98044.1"/>
    </source>
</evidence>
<protein>
    <submittedName>
        <fullName evidence="1">Major capsid protein</fullName>
    </submittedName>
</protein>
<dbReference type="EMBL" id="AP018664">
    <property type="protein sequence ID" value="BBD98044.1"/>
    <property type="molecule type" value="Genomic_DNA"/>
</dbReference>